<proteinExistence type="predicted"/>
<dbReference type="AlphaFoldDB" id="A0A8T2NBL6"/>
<reference evidence="1" key="1">
    <citation type="thesis" date="2021" institute="BYU ScholarsArchive" country="Provo, UT, USA">
        <title>Applications of and Algorithms for Genome Assembly and Genomic Analyses with an Emphasis on Marine Teleosts.</title>
        <authorList>
            <person name="Pickett B.D."/>
        </authorList>
    </citation>
    <scope>NUCLEOTIDE SEQUENCE</scope>
    <source>
        <strain evidence="1">HI-2016</strain>
    </source>
</reference>
<dbReference type="EMBL" id="JAFBMS010000130">
    <property type="protein sequence ID" value="KAG9335072.1"/>
    <property type="molecule type" value="Genomic_DNA"/>
</dbReference>
<gene>
    <name evidence="1" type="ORF">JZ751_005748</name>
</gene>
<accession>A0A8T2NBL6</accession>
<comment type="caution">
    <text evidence="1">The sequence shown here is derived from an EMBL/GenBank/DDBJ whole genome shotgun (WGS) entry which is preliminary data.</text>
</comment>
<organism evidence="1 2">
    <name type="scientific">Albula glossodonta</name>
    <name type="common">roundjaw bonefish</name>
    <dbReference type="NCBI Taxonomy" id="121402"/>
    <lineage>
        <taxon>Eukaryota</taxon>
        <taxon>Metazoa</taxon>
        <taxon>Chordata</taxon>
        <taxon>Craniata</taxon>
        <taxon>Vertebrata</taxon>
        <taxon>Euteleostomi</taxon>
        <taxon>Actinopterygii</taxon>
        <taxon>Neopterygii</taxon>
        <taxon>Teleostei</taxon>
        <taxon>Albuliformes</taxon>
        <taxon>Albulidae</taxon>
        <taxon>Albula</taxon>
    </lineage>
</organism>
<name>A0A8T2NBL6_9TELE</name>
<evidence type="ECO:0000313" key="1">
    <source>
        <dbReference type="EMBL" id="KAG9335072.1"/>
    </source>
</evidence>
<keyword evidence="2" id="KW-1185">Reference proteome</keyword>
<protein>
    <submittedName>
        <fullName evidence="1">Uncharacterized protein</fullName>
    </submittedName>
</protein>
<dbReference type="Proteomes" id="UP000824540">
    <property type="component" value="Unassembled WGS sequence"/>
</dbReference>
<evidence type="ECO:0000313" key="2">
    <source>
        <dbReference type="Proteomes" id="UP000824540"/>
    </source>
</evidence>
<sequence>MLFMYPTNIYPASVCCLRTLRTFLLWHSCAPCRRRMITYQWTWSCRDGKGGCSGPSWCAARTCTRRGAVPQRSATRTRSTPTTRQPTACTTSVWTTCWRRSDTTGRLTSWWRHTTRTQ</sequence>